<evidence type="ECO:0000313" key="2">
    <source>
        <dbReference type="EMBL" id="SMP52518.1"/>
    </source>
</evidence>
<comment type="caution">
    <text evidence="2">The sequence shown here is derived from an EMBL/GenBank/DDBJ whole genome shotgun (WGS) entry which is preliminary data.</text>
</comment>
<gene>
    <name evidence="2" type="ORF">SAMN06296065_101306</name>
</gene>
<dbReference type="EMBL" id="FXUI01000001">
    <property type="protein sequence ID" value="SMP52518.1"/>
    <property type="molecule type" value="Genomic_DNA"/>
</dbReference>
<dbReference type="InterPro" id="IPR020904">
    <property type="entry name" value="Sc_DH/Rdtase_CS"/>
</dbReference>
<proteinExistence type="predicted"/>
<dbReference type="Pfam" id="PF13561">
    <property type="entry name" value="adh_short_C2"/>
    <property type="match status" value="1"/>
</dbReference>
<dbReference type="PROSITE" id="PS00061">
    <property type="entry name" value="ADH_SHORT"/>
    <property type="match status" value="1"/>
</dbReference>
<sequence length="261" mass="26699">MILDNTVAAVVTGGASGLGAATVRALSAKGVKVAIFDLNAEAGEALAGEIGGVFCAVDVTNEESVVAGFEKARAAHGQERVLVNCAGIAPAAKTVGRNRETGETRAHDMALFEKAIAINLVGSFRCLSKAAAGMAALDPVDAAGSRGVIVNTASVAAQDGQIGQAAYGASKGGVMAMTLPVARDLMGDGIRVNTILPGIFETPMMAGMPQTVQDALAAMVPFPKRLGKAEEYAKLALFMIEHDYLNGESIRLDGAIRMGPK</sequence>
<dbReference type="PRINTS" id="PR00080">
    <property type="entry name" value="SDRFAMILY"/>
</dbReference>
<dbReference type="RefSeq" id="WP_103728627.1">
    <property type="nucleotide sequence ID" value="NZ_FXUI01000001.1"/>
</dbReference>
<dbReference type="Proteomes" id="UP001157910">
    <property type="component" value="Unassembled WGS sequence"/>
</dbReference>
<reference evidence="2 3" key="1">
    <citation type="submission" date="2017-05" db="EMBL/GenBank/DDBJ databases">
        <authorList>
            <person name="Varghese N."/>
            <person name="Submissions S."/>
        </authorList>
    </citation>
    <scope>NUCLEOTIDE SEQUENCE [LARGE SCALE GENOMIC DNA]</scope>
    <source>
        <strain evidence="2 3">SM16</strain>
    </source>
</reference>
<name>A0ABY1Q111_9SPHN</name>
<dbReference type="PANTHER" id="PTHR43658">
    <property type="entry name" value="SHORT-CHAIN DEHYDROGENASE/REDUCTASE"/>
    <property type="match status" value="1"/>
</dbReference>
<dbReference type="PRINTS" id="PR00081">
    <property type="entry name" value="GDHRDH"/>
</dbReference>
<organism evidence="2 3">
    <name type="scientific">Novosphingobium panipatense</name>
    <dbReference type="NCBI Taxonomy" id="428991"/>
    <lineage>
        <taxon>Bacteria</taxon>
        <taxon>Pseudomonadati</taxon>
        <taxon>Pseudomonadota</taxon>
        <taxon>Alphaproteobacteria</taxon>
        <taxon>Sphingomonadales</taxon>
        <taxon>Sphingomonadaceae</taxon>
        <taxon>Novosphingobium</taxon>
    </lineage>
</organism>
<accession>A0ABY1Q111</accession>
<dbReference type="InterPro" id="IPR036291">
    <property type="entry name" value="NAD(P)-bd_dom_sf"/>
</dbReference>
<dbReference type="PANTHER" id="PTHR43658:SF8">
    <property type="entry name" value="17-BETA-HYDROXYSTEROID DEHYDROGENASE 14-RELATED"/>
    <property type="match status" value="1"/>
</dbReference>
<dbReference type="InterPro" id="IPR002347">
    <property type="entry name" value="SDR_fam"/>
</dbReference>
<dbReference type="Gene3D" id="3.40.50.720">
    <property type="entry name" value="NAD(P)-binding Rossmann-like Domain"/>
    <property type="match status" value="1"/>
</dbReference>
<keyword evidence="1" id="KW-0560">Oxidoreductase</keyword>
<evidence type="ECO:0000256" key="1">
    <source>
        <dbReference type="ARBA" id="ARBA00023002"/>
    </source>
</evidence>
<dbReference type="SUPFAM" id="SSF51735">
    <property type="entry name" value="NAD(P)-binding Rossmann-fold domains"/>
    <property type="match status" value="1"/>
</dbReference>
<keyword evidence="3" id="KW-1185">Reference proteome</keyword>
<evidence type="ECO:0000313" key="3">
    <source>
        <dbReference type="Proteomes" id="UP001157910"/>
    </source>
</evidence>
<protein>
    <submittedName>
        <fullName evidence="2">NAD(P)-dependent dehydrogenase, short-chain alcohol dehydrogenase family</fullName>
    </submittedName>
</protein>